<dbReference type="Pfam" id="PF01288">
    <property type="entry name" value="HPPK"/>
    <property type="match status" value="1"/>
</dbReference>
<dbReference type="GO" id="GO:0003848">
    <property type="term" value="F:2-amino-4-hydroxy-6-hydroxymethyldihydropteridine diphosphokinase activity"/>
    <property type="evidence" value="ECO:0007669"/>
    <property type="project" value="UniProtKB-EC"/>
</dbReference>
<keyword evidence="6" id="KW-0067">ATP-binding</keyword>
<organism evidence="9">
    <name type="scientific">Candidatus Kentrum sp. LFY</name>
    <dbReference type="NCBI Taxonomy" id="2126342"/>
    <lineage>
        <taxon>Bacteria</taxon>
        <taxon>Pseudomonadati</taxon>
        <taxon>Pseudomonadota</taxon>
        <taxon>Gammaproteobacteria</taxon>
        <taxon>Candidatus Kentrum</taxon>
    </lineage>
</organism>
<dbReference type="GO" id="GO:0046654">
    <property type="term" value="P:tetrahydrofolate biosynthetic process"/>
    <property type="evidence" value="ECO:0007669"/>
    <property type="project" value="UniProtKB-UniPathway"/>
</dbReference>
<feature type="domain" description="7,8-dihydro-6-hydroxymethylpterin-pyrophosphokinase" evidence="8">
    <location>
        <begin position="5"/>
        <end position="129"/>
    </location>
</feature>
<keyword evidence="7" id="KW-0289">Folate biosynthesis</keyword>
<accession>A0A450UC18</accession>
<dbReference type="CDD" id="cd00483">
    <property type="entry name" value="HPPK"/>
    <property type="match status" value="1"/>
</dbReference>
<keyword evidence="5 9" id="KW-0418">Kinase</keyword>
<evidence type="ECO:0000256" key="7">
    <source>
        <dbReference type="ARBA" id="ARBA00022909"/>
    </source>
</evidence>
<dbReference type="EMBL" id="CAADFN010000074">
    <property type="protein sequence ID" value="VFK20511.1"/>
    <property type="molecule type" value="Genomic_DNA"/>
</dbReference>
<comment type="pathway">
    <text evidence="1">Cofactor biosynthesis; tetrahydrofolate biosynthesis; 2-amino-4-hydroxy-6-hydroxymethyl-7,8-dihydropteridine diphosphate from 7,8-dihydroneopterin triphosphate: step 4/4.</text>
</comment>
<dbReference type="InterPro" id="IPR000550">
    <property type="entry name" value="Hppk"/>
</dbReference>
<dbReference type="NCBIfam" id="TIGR01498">
    <property type="entry name" value="folK"/>
    <property type="match status" value="1"/>
</dbReference>
<keyword evidence="3" id="KW-0808">Transferase</keyword>
<gene>
    <name evidence="9" type="ORF">BECKLFY1418A_GA0070994_100854</name>
    <name evidence="10" type="ORF">BECKLFY1418C_GA0070996_10743</name>
</gene>
<dbReference type="Gene3D" id="3.30.70.560">
    <property type="entry name" value="7,8-Dihydro-6-hydroxymethylpterin-pyrophosphokinase HPPK"/>
    <property type="match status" value="1"/>
</dbReference>
<evidence type="ECO:0000256" key="4">
    <source>
        <dbReference type="ARBA" id="ARBA00022741"/>
    </source>
</evidence>
<protein>
    <recommendedName>
        <fullName evidence="2">2-amino-4-hydroxy-6-hydroxymethyldihydropteridine diphosphokinase</fullName>
        <ecNumber evidence="2">2.7.6.3</ecNumber>
    </recommendedName>
</protein>
<dbReference type="AlphaFoldDB" id="A0A450UC18"/>
<evidence type="ECO:0000313" key="10">
    <source>
        <dbReference type="EMBL" id="VFK20511.1"/>
    </source>
</evidence>
<evidence type="ECO:0000256" key="1">
    <source>
        <dbReference type="ARBA" id="ARBA00005051"/>
    </source>
</evidence>
<dbReference type="EMBL" id="CAADFH010000008">
    <property type="protein sequence ID" value="VFJ89713.1"/>
    <property type="molecule type" value="Genomic_DNA"/>
</dbReference>
<dbReference type="PANTHER" id="PTHR43071:SF2">
    <property type="entry name" value="2-AMINO-4-HYDROXY-6-HYDROXYMETHYLDIHYDROPTERIDINE PYROPHOSPHOKINASE"/>
    <property type="match status" value="1"/>
</dbReference>
<evidence type="ECO:0000256" key="6">
    <source>
        <dbReference type="ARBA" id="ARBA00022840"/>
    </source>
</evidence>
<evidence type="ECO:0000259" key="8">
    <source>
        <dbReference type="Pfam" id="PF01288"/>
    </source>
</evidence>
<dbReference type="PANTHER" id="PTHR43071">
    <property type="entry name" value="2-AMINO-4-HYDROXY-6-HYDROXYMETHYLDIHYDROPTERIDINE PYROPHOSPHOKINASE"/>
    <property type="match status" value="1"/>
</dbReference>
<proteinExistence type="predicted"/>
<dbReference type="GO" id="GO:0046656">
    <property type="term" value="P:folic acid biosynthetic process"/>
    <property type="evidence" value="ECO:0007669"/>
    <property type="project" value="UniProtKB-KW"/>
</dbReference>
<evidence type="ECO:0000256" key="3">
    <source>
        <dbReference type="ARBA" id="ARBA00022679"/>
    </source>
</evidence>
<evidence type="ECO:0000313" key="9">
    <source>
        <dbReference type="EMBL" id="VFJ89713.1"/>
    </source>
</evidence>
<dbReference type="EC" id="2.7.6.3" evidence="2"/>
<dbReference type="SUPFAM" id="SSF55083">
    <property type="entry name" value="6-hydroxymethyl-7,8-dihydropterin pyrophosphokinase, HPPK"/>
    <property type="match status" value="1"/>
</dbReference>
<dbReference type="GO" id="GO:0016301">
    <property type="term" value="F:kinase activity"/>
    <property type="evidence" value="ECO:0007669"/>
    <property type="project" value="UniProtKB-KW"/>
</dbReference>
<dbReference type="GO" id="GO:0005524">
    <property type="term" value="F:ATP binding"/>
    <property type="evidence" value="ECO:0007669"/>
    <property type="project" value="UniProtKB-KW"/>
</dbReference>
<name>A0A450UC18_9GAMM</name>
<reference evidence="9" key="1">
    <citation type="submission" date="2019-02" db="EMBL/GenBank/DDBJ databases">
        <authorList>
            <person name="Gruber-Vodicka R. H."/>
            <person name="Seah K. B. B."/>
        </authorList>
    </citation>
    <scope>NUCLEOTIDE SEQUENCE</scope>
    <source>
        <strain evidence="10">BECK_BY7</strain>
        <strain evidence="9">BECK_M6</strain>
    </source>
</reference>
<sequence>MARVYIGIGSNIDRERNIRFAMGRLRAEYGPLLASRVYESDPVGFQGDRFLNLVIGFDTSDSPRAVTRALHLIEDQCNRTRDGARYSSRTLDLDLLLYGDEKIRQPGIDIPRDDILLHAFVLRPLSEIAGTHRHPSDGRTFARLWAEFDKTRQKIWLVPFDISVDDNGIGQ</sequence>
<keyword evidence="4" id="KW-0547">Nucleotide-binding</keyword>
<dbReference type="InterPro" id="IPR035907">
    <property type="entry name" value="Hppk_sf"/>
</dbReference>
<dbReference type="UniPathway" id="UPA00077">
    <property type="reaction ID" value="UER00155"/>
</dbReference>
<evidence type="ECO:0000256" key="2">
    <source>
        <dbReference type="ARBA" id="ARBA00013253"/>
    </source>
</evidence>
<evidence type="ECO:0000256" key="5">
    <source>
        <dbReference type="ARBA" id="ARBA00022777"/>
    </source>
</evidence>